<dbReference type="GO" id="GO:0005524">
    <property type="term" value="F:ATP binding"/>
    <property type="evidence" value="ECO:0007669"/>
    <property type="project" value="UniProtKB-KW"/>
</dbReference>
<evidence type="ECO:0000256" key="1">
    <source>
        <dbReference type="ARBA" id="ARBA00022679"/>
    </source>
</evidence>
<dbReference type="GO" id="GO:0051607">
    <property type="term" value="P:defense response to virus"/>
    <property type="evidence" value="ECO:0007669"/>
    <property type="project" value="UniProtKB-KW"/>
</dbReference>
<dbReference type="AlphaFoldDB" id="A0AAP5C8L3"/>
<dbReference type="InterPro" id="IPR048445">
    <property type="entry name" value="DncV-like_NTFase"/>
</dbReference>
<proteinExistence type="predicted"/>
<comment type="caution">
    <text evidence="13">The sequence shown here is derived from an EMBL/GenBank/DDBJ whole genome shotgun (WGS) entry which is preliminary data.</text>
</comment>
<evidence type="ECO:0000256" key="10">
    <source>
        <dbReference type="ARBA" id="ARBA00048304"/>
    </source>
</evidence>
<evidence type="ECO:0000256" key="6">
    <source>
        <dbReference type="ARBA" id="ARBA00022842"/>
    </source>
</evidence>
<dbReference type="Pfam" id="PF18134">
    <property type="entry name" value="AGS_C"/>
    <property type="match status" value="1"/>
</dbReference>
<keyword evidence="2" id="KW-0548">Nucleotidyltransferase</keyword>
<feature type="domain" description="Cyclic GMP-AMP synthase DncV-like nucleotidyltransferase" evidence="12">
    <location>
        <begin position="56"/>
        <end position="140"/>
    </location>
</feature>
<evidence type="ECO:0000259" key="11">
    <source>
        <dbReference type="Pfam" id="PF18134"/>
    </source>
</evidence>
<keyword evidence="5" id="KW-0067">ATP-binding</keyword>
<feature type="domain" description="Adenylyl/Guanylyl and SMODS C-terminal sensor" evidence="11">
    <location>
        <begin position="331"/>
        <end position="437"/>
    </location>
</feature>
<name>A0AAP5C8L3_9GAMM</name>
<accession>A0AAP5C8L3</accession>
<keyword evidence="3" id="KW-0479">Metal-binding</keyword>
<keyword evidence="8" id="KW-0051">Antiviral defense</keyword>
<evidence type="ECO:0000256" key="9">
    <source>
        <dbReference type="ARBA" id="ARBA00044145"/>
    </source>
</evidence>
<evidence type="ECO:0000256" key="7">
    <source>
        <dbReference type="ARBA" id="ARBA00023080"/>
    </source>
</evidence>
<evidence type="ECO:0000313" key="14">
    <source>
        <dbReference type="Proteomes" id="UP001240529"/>
    </source>
</evidence>
<dbReference type="Proteomes" id="UP001240529">
    <property type="component" value="Unassembled WGS sequence"/>
</dbReference>
<gene>
    <name evidence="13" type="ORF">Q0031_20775</name>
</gene>
<dbReference type="RefSeq" id="WP_305730664.1">
    <property type="nucleotide sequence ID" value="NZ_JAUZEA010000014.1"/>
</dbReference>
<dbReference type="InterPro" id="IPR040511">
    <property type="entry name" value="AGS_C"/>
</dbReference>
<reference evidence="13" key="1">
    <citation type="submission" date="2023-07" db="EMBL/GenBank/DDBJ databases">
        <authorList>
            <person name="Shahid S."/>
            <person name="Akbar M.Y."/>
            <person name="Ajmal W."/>
            <person name="Ansari A."/>
            <person name="Ghazanfar S."/>
        </authorList>
    </citation>
    <scope>NUCLEOTIDE SEQUENCE</scope>
    <source>
        <strain evidence="13">NIGAB</strain>
    </source>
</reference>
<evidence type="ECO:0000256" key="4">
    <source>
        <dbReference type="ARBA" id="ARBA00022741"/>
    </source>
</evidence>
<evidence type="ECO:0000256" key="8">
    <source>
        <dbReference type="ARBA" id="ARBA00023118"/>
    </source>
</evidence>
<comment type="catalytic activity">
    <reaction evidence="10">
        <text>GTP + ATP = 3',3'-cGAMP + 2 diphosphate</text>
        <dbReference type="Rhea" id="RHEA:35647"/>
        <dbReference type="ChEBI" id="CHEBI:30616"/>
        <dbReference type="ChEBI" id="CHEBI:33019"/>
        <dbReference type="ChEBI" id="CHEBI:37565"/>
        <dbReference type="ChEBI" id="CHEBI:71501"/>
    </reaction>
    <physiologicalReaction direction="left-to-right" evidence="10">
        <dbReference type="Rhea" id="RHEA:35648"/>
    </physiologicalReaction>
</comment>
<keyword evidence="4" id="KW-0547">Nucleotide-binding</keyword>
<sequence>MGVAARLFVSNDDAESLNRRVRPTDGQLEFLRDNKDALEQWLLNDLADSGYGVSTFLQGSYRFHTLIKPVMSGAEYDVDVGFYFIDGRAEPDSNELRELLRDSLEQFARICDEVKQLDAPKERCSRVRYERKFHIDVPVYHKASDGGDVRLATLSNGWERSNPAAMLDWFQEALDGSDRQKARIRRLVRYMKAWAALKFAGSDGIPSSLLLTVLVVDAAQHLNGEDDDDALGIVVDSIYERLLVDSTVRNPVGGDSDTDLNRLDESDFDVFMEELARFKDSSSRAVDCEDEAEAAAIWCEPFEHLFPLPEGVDGLALEVAGTGLAIQSPVINITVLDGDSHSVLRNYIGRVPFARVGEKLRFAITNPDVIPNHARVTWVVRNTGAGAHEESDLGHSGIDDGSRVWTRGVAYIGRHFMDCEVRVHGQLRSVTRVAVDVNRAAIPPRHPVSRPSYVKLIGKKGR</sequence>
<keyword evidence="1" id="KW-0808">Transferase</keyword>
<keyword evidence="7" id="KW-0546">Nucleotide metabolism</keyword>
<evidence type="ECO:0000256" key="3">
    <source>
        <dbReference type="ARBA" id="ARBA00022723"/>
    </source>
</evidence>
<keyword evidence="6" id="KW-0460">Magnesium</keyword>
<evidence type="ECO:0000256" key="5">
    <source>
        <dbReference type="ARBA" id="ARBA00022840"/>
    </source>
</evidence>
<dbReference type="GO" id="GO:0046872">
    <property type="term" value="F:metal ion binding"/>
    <property type="evidence" value="ECO:0007669"/>
    <property type="project" value="UniProtKB-KW"/>
</dbReference>
<evidence type="ECO:0000259" key="12">
    <source>
        <dbReference type="Pfam" id="PF21654"/>
    </source>
</evidence>
<evidence type="ECO:0000313" key="13">
    <source>
        <dbReference type="EMBL" id="MDQ7954226.1"/>
    </source>
</evidence>
<dbReference type="EMBL" id="JAVIAC010000014">
    <property type="protein sequence ID" value="MDQ7954226.1"/>
    <property type="molecule type" value="Genomic_DNA"/>
</dbReference>
<dbReference type="Pfam" id="PF21654">
    <property type="entry name" value="DncV-like_NTFase"/>
    <property type="match status" value="1"/>
</dbReference>
<organism evidence="13 14">
    <name type="scientific">Stenotrophomonas geniculata</name>
    <dbReference type="NCBI Taxonomy" id="86188"/>
    <lineage>
        <taxon>Bacteria</taxon>
        <taxon>Pseudomonadati</taxon>
        <taxon>Pseudomonadota</taxon>
        <taxon>Gammaproteobacteria</taxon>
        <taxon>Lysobacterales</taxon>
        <taxon>Lysobacteraceae</taxon>
        <taxon>Stenotrophomonas</taxon>
    </lineage>
</organism>
<evidence type="ECO:0000256" key="2">
    <source>
        <dbReference type="ARBA" id="ARBA00022695"/>
    </source>
</evidence>
<dbReference type="GO" id="GO:0016779">
    <property type="term" value="F:nucleotidyltransferase activity"/>
    <property type="evidence" value="ECO:0007669"/>
    <property type="project" value="UniProtKB-KW"/>
</dbReference>
<protein>
    <recommendedName>
        <fullName evidence="9">Cyclic GMP-AMP synthase</fullName>
    </recommendedName>
</protein>
<dbReference type="GO" id="GO:0009117">
    <property type="term" value="P:nucleotide metabolic process"/>
    <property type="evidence" value="ECO:0007669"/>
    <property type="project" value="UniProtKB-KW"/>
</dbReference>